<evidence type="ECO:0000313" key="1">
    <source>
        <dbReference type="Proteomes" id="UP001652625"/>
    </source>
</evidence>
<keyword evidence="1" id="KW-1185">Reference proteome</keyword>
<protein>
    <submittedName>
        <fullName evidence="2">Uncharacterized protein LOC136077010</fullName>
    </submittedName>
</protein>
<name>A0ABM4BE94_HYDVU</name>
<reference evidence="2" key="2">
    <citation type="submission" date="2025-08" db="UniProtKB">
        <authorList>
            <consortium name="RefSeq"/>
        </authorList>
    </citation>
    <scope>IDENTIFICATION</scope>
</reference>
<gene>
    <name evidence="2" type="primary">LOC136077010</name>
</gene>
<dbReference type="GeneID" id="136077010"/>
<dbReference type="RefSeq" id="XP_065647281.1">
    <property type="nucleotide sequence ID" value="XM_065791209.1"/>
</dbReference>
<dbReference type="InterPro" id="IPR012337">
    <property type="entry name" value="RNaseH-like_sf"/>
</dbReference>
<reference evidence="1" key="1">
    <citation type="submission" date="2025-05" db="UniProtKB">
        <authorList>
            <consortium name="RefSeq"/>
        </authorList>
    </citation>
    <scope>NUCLEOTIDE SEQUENCE [LARGE SCALE GENOMIC DNA]</scope>
</reference>
<proteinExistence type="predicted"/>
<organism evidence="1 2">
    <name type="scientific">Hydra vulgaris</name>
    <name type="common">Hydra</name>
    <name type="synonym">Hydra attenuata</name>
    <dbReference type="NCBI Taxonomy" id="6087"/>
    <lineage>
        <taxon>Eukaryota</taxon>
        <taxon>Metazoa</taxon>
        <taxon>Cnidaria</taxon>
        <taxon>Hydrozoa</taxon>
        <taxon>Hydroidolina</taxon>
        <taxon>Anthoathecata</taxon>
        <taxon>Aplanulata</taxon>
        <taxon>Hydridae</taxon>
        <taxon>Hydra</taxon>
    </lineage>
</organism>
<sequence>MRIKATILWNFNKVTVSGVKCGECKKYQIRIKLTDGSTSGIRYHLKTKHPTDYAKMLRAQIKLGRQRKEDIKEITEAAFELNDASALEEMIQKYQVLDAVPEKVIVHDAAANMKHAMSIMNKIKYESLLCADHLLNTSLLHATNEVQEVKDCIDIATQLSSKVQRSTLACQLIEKECMLLCVNYVKIIAPVKTRWNSNCFMMESILKLKDVLISLREKLNNNPLQNVIPSDK</sequence>
<evidence type="ECO:0000313" key="2">
    <source>
        <dbReference type="RefSeq" id="XP_065647281.1"/>
    </source>
</evidence>
<dbReference type="Proteomes" id="UP001652625">
    <property type="component" value="Chromosome 02"/>
</dbReference>
<dbReference type="SUPFAM" id="SSF53098">
    <property type="entry name" value="Ribonuclease H-like"/>
    <property type="match status" value="1"/>
</dbReference>
<accession>A0ABM4BE94</accession>